<protein>
    <submittedName>
        <fullName evidence="3">Cytochrome c oxidase assembly factor 7-like</fullName>
    </submittedName>
</protein>
<dbReference type="EMBL" id="BEYU01000016">
    <property type="protein sequence ID" value="GBG25897.1"/>
    <property type="molecule type" value="Genomic_DNA"/>
</dbReference>
<proteinExistence type="inferred from homology"/>
<dbReference type="InterPro" id="IPR006597">
    <property type="entry name" value="Sel1-like"/>
</dbReference>
<name>A0A2R5G4E9_9STRA</name>
<dbReference type="PANTHER" id="PTHR13891:SF1">
    <property type="entry name" value="CYTOCHROME C OXIDASE ASSEMBLY FACTOR 7"/>
    <property type="match status" value="1"/>
</dbReference>
<sequence length="226" mass="25600">MVDVPKDNDALRQKYWDDKRVEFEQGCNQGNAGACFSLGEWYQLLQRDLTKAAEIFEETCEKKQHGNSCFSLAQLYKGRVLGKDEAEQKAKSFELTDRACEYGNSQACSAIASHYLYGFGCAKDVPKAQKLFENACEENDPIACFKLGRLFLDGERKHHVPRDAPRAFTHMKKACDLGHPNGCQVLAVMYRKGDGVKKDMKLFDHYRQLTLDIVKQTGERMGAEVV</sequence>
<dbReference type="SUPFAM" id="SSF81901">
    <property type="entry name" value="HCP-like"/>
    <property type="match status" value="2"/>
</dbReference>
<dbReference type="AlphaFoldDB" id="A0A2R5G4E9"/>
<dbReference type="OrthoDB" id="272077at2759"/>
<dbReference type="Gene3D" id="1.25.40.10">
    <property type="entry name" value="Tetratricopeptide repeat domain"/>
    <property type="match status" value="1"/>
</dbReference>
<dbReference type="PANTHER" id="PTHR13891">
    <property type="entry name" value="CYTOCHROME C OXIDASE ASSEMBLY FACTOR 7"/>
    <property type="match status" value="1"/>
</dbReference>
<gene>
    <name evidence="3" type="ORF">FCC1311_021162</name>
</gene>
<keyword evidence="2" id="KW-0677">Repeat</keyword>
<dbReference type="Proteomes" id="UP000241890">
    <property type="component" value="Unassembled WGS sequence"/>
</dbReference>
<dbReference type="InParanoid" id="A0A2R5G4E9"/>
<comment type="similarity">
    <text evidence="1">Belongs to the hcp beta-lactamase family.</text>
</comment>
<dbReference type="SMART" id="SM00671">
    <property type="entry name" value="SEL1"/>
    <property type="match status" value="5"/>
</dbReference>
<dbReference type="InterPro" id="IPR011990">
    <property type="entry name" value="TPR-like_helical_dom_sf"/>
</dbReference>
<accession>A0A2R5G4E9</accession>
<evidence type="ECO:0000256" key="2">
    <source>
        <dbReference type="ARBA" id="ARBA00022737"/>
    </source>
</evidence>
<organism evidence="3 4">
    <name type="scientific">Hondaea fermentalgiana</name>
    <dbReference type="NCBI Taxonomy" id="2315210"/>
    <lineage>
        <taxon>Eukaryota</taxon>
        <taxon>Sar</taxon>
        <taxon>Stramenopiles</taxon>
        <taxon>Bigyra</taxon>
        <taxon>Labyrinthulomycetes</taxon>
        <taxon>Thraustochytrida</taxon>
        <taxon>Thraustochytriidae</taxon>
        <taxon>Hondaea</taxon>
    </lineage>
</organism>
<keyword evidence="4" id="KW-1185">Reference proteome</keyword>
<dbReference type="Pfam" id="PF08238">
    <property type="entry name" value="Sel1"/>
    <property type="match status" value="4"/>
</dbReference>
<evidence type="ECO:0000313" key="3">
    <source>
        <dbReference type="EMBL" id="GBG25897.1"/>
    </source>
</evidence>
<reference evidence="3 4" key="1">
    <citation type="submission" date="2017-12" db="EMBL/GenBank/DDBJ databases">
        <title>Sequencing, de novo assembly and annotation of complete genome of a new Thraustochytrid species, strain FCC1311.</title>
        <authorList>
            <person name="Sedici K."/>
            <person name="Godart F."/>
            <person name="Aiese Cigliano R."/>
            <person name="Sanseverino W."/>
            <person name="Barakat M."/>
            <person name="Ortet P."/>
            <person name="Marechal E."/>
            <person name="Cagnac O."/>
            <person name="Amato A."/>
        </authorList>
    </citation>
    <scope>NUCLEOTIDE SEQUENCE [LARGE SCALE GENOMIC DNA]</scope>
</reference>
<evidence type="ECO:0000256" key="1">
    <source>
        <dbReference type="ARBA" id="ARBA00008486"/>
    </source>
</evidence>
<evidence type="ECO:0000313" key="4">
    <source>
        <dbReference type="Proteomes" id="UP000241890"/>
    </source>
</evidence>
<comment type="caution">
    <text evidence="3">The sequence shown here is derived from an EMBL/GenBank/DDBJ whole genome shotgun (WGS) entry which is preliminary data.</text>
</comment>
<dbReference type="InterPro" id="IPR040239">
    <property type="entry name" value="HcpB-like"/>
</dbReference>